<comment type="subcellular location">
    <subcellularLocation>
        <location evidence="1">Cytoplasm</location>
    </subcellularLocation>
</comment>
<protein>
    <submittedName>
        <fullName evidence="9">Protein Smaug</fullName>
    </submittedName>
</protein>
<dbReference type="InterPro" id="IPR050897">
    <property type="entry name" value="SMAUG/VTS1_RNA-bind"/>
</dbReference>
<dbReference type="Proteomes" id="UP000192223">
    <property type="component" value="Unplaced"/>
</dbReference>
<evidence type="ECO:0000256" key="5">
    <source>
        <dbReference type="SAM" id="MobiDB-lite"/>
    </source>
</evidence>
<evidence type="ECO:0000259" key="6">
    <source>
        <dbReference type="Pfam" id="PF00536"/>
    </source>
</evidence>
<dbReference type="InParanoid" id="A0A7F5RMJ2"/>
<feature type="compositionally biased region" description="Polar residues" evidence="5">
    <location>
        <begin position="210"/>
        <end position="266"/>
    </location>
</feature>
<evidence type="ECO:0000256" key="1">
    <source>
        <dbReference type="ARBA" id="ARBA00004496"/>
    </source>
</evidence>
<dbReference type="GeneID" id="108737359"/>
<dbReference type="Pfam" id="PF00536">
    <property type="entry name" value="SAM_1"/>
    <property type="match status" value="1"/>
</dbReference>
<evidence type="ECO:0000256" key="3">
    <source>
        <dbReference type="ARBA" id="ARBA00022490"/>
    </source>
</evidence>
<dbReference type="OrthoDB" id="2155283at2759"/>
<dbReference type="FunCoup" id="A0A7F5RMJ2">
    <property type="interactions" value="1036"/>
</dbReference>
<keyword evidence="8" id="KW-1185">Reference proteome</keyword>
<evidence type="ECO:0000256" key="4">
    <source>
        <dbReference type="ARBA" id="ARBA00022884"/>
    </source>
</evidence>
<dbReference type="GO" id="GO:0000932">
    <property type="term" value="C:P-body"/>
    <property type="evidence" value="ECO:0007669"/>
    <property type="project" value="TreeGrafter"/>
</dbReference>
<sequence length="602" mass="68519">MEYPQMRDFSEFCEQLNEMRLRFYKWDSCERTVALYYLMVGLPFANARFLQHALEQSIAAVNTPEAQMMERNANDPIFISNLLSERPQLVLSILLSHLPLLSPNNREAAESYLVTIQRVLSEFVVQPYKIYNECVEIMSYVFVHPAFNKEEKKSFKQVLKQVMDRVYPNNFSQPVNESSDESVSPNPEPVNFFTSVVDNRRLNRRSNSLTPVQTSSHENLSQVPENNWSSQENLSLPVSKPRSYSLSNDKTTSVSMNPPNTMTSSSSETRLQDLQANGNNFPLMKGIICWLKSLRLHKYSWVFNNLTYQQMMDLTEHDLENLGITKGARHKLLISIGKLKERSQNLTELEAEIMNGGDLIVALKKLKGILQTPLQASFGEDLPTQFVKVMGKVCTQILMLRQPTEECLLLFSSLCERAEMSDAFTGEQKRRLVLWRGQVARGTQVVAQTHPQQSTHCSQHNKYHGVHTQYHPITGSTFLQSYSNQKSSSYPNVQNNPNIAAHRHSLGSVTLQNQLYILNGQFPITHGQTITHTDKCSTKPYHAFNNNNNSNAGKDMHVHFKDSSDSEEFERTSAPSVVVKKTDIESSLESLCLQMMEHALGP</sequence>
<dbReference type="InterPro" id="IPR058599">
    <property type="entry name" value="PHAT_Smg/ZCCHC2-like"/>
</dbReference>
<dbReference type="InterPro" id="IPR001660">
    <property type="entry name" value="SAM"/>
</dbReference>
<dbReference type="GO" id="GO:0030371">
    <property type="term" value="F:translation repressor activity"/>
    <property type="evidence" value="ECO:0007669"/>
    <property type="project" value="InterPro"/>
</dbReference>
<feature type="region of interest" description="Disordered" evidence="5">
    <location>
        <begin position="169"/>
        <end position="190"/>
    </location>
</feature>
<evidence type="ECO:0000313" key="9">
    <source>
        <dbReference type="RefSeq" id="XP_025837248.1"/>
    </source>
</evidence>
<feature type="compositionally biased region" description="Polar residues" evidence="5">
    <location>
        <begin position="169"/>
        <end position="185"/>
    </location>
</feature>
<name>A0A7F5RMJ2_AGRPL</name>
<dbReference type="SUPFAM" id="SSF47769">
    <property type="entry name" value="SAM/Pointed domain"/>
    <property type="match status" value="1"/>
</dbReference>
<dbReference type="CTD" id="39034"/>
<dbReference type="RefSeq" id="XP_025837248.1">
    <property type="nucleotide sequence ID" value="XM_025981463.1"/>
</dbReference>
<proteinExistence type="inferred from homology"/>
<evidence type="ECO:0000259" key="7">
    <source>
        <dbReference type="Pfam" id="PF26034"/>
    </source>
</evidence>
<dbReference type="Gene3D" id="1.25.40.170">
    <property type="entry name" value="Smaug, PHAT domain"/>
    <property type="match status" value="1"/>
</dbReference>
<accession>A0A7F5RMJ2</accession>
<reference evidence="9" key="1">
    <citation type="submission" date="2025-08" db="UniProtKB">
        <authorList>
            <consortium name="RefSeq"/>
        </authorList>
    </citation>
    <scope>IDENTIFICATION</scope>
    <source>
        <tissue evidence="9">Entire body</tissue>
    </source>
</reference>
<dbReference type="PANTHER" id="PTHR12515:SF5">
    <property type="entry name" value="PROTEIN SMAUG"/>
    <property type="match status" value="1"/>
</dbReference>
<dbReference type="GO" id="GO:0003729">
    <property type="term" value="F:mRNA binding"/>
    <property type="evidence" value="ECO:0007669"/>
    <property type="project" value="TreeGrafter"/>
</dbReference>
<dbReference type="KEGG" id="apln:108737359"/>
<keyword evidence="3" id="KW-0963">Cytoplasm</keyword>
<dbReference type="GO" id="GO:0000289">
    <property type="term" value="P:nuclear-transcribed mRNA poly(A) tail shortening"/>
    <property type="evidence" value="ECO:0007669"/>
    <property type="project" value="TreeGrafter"/>
</dbReference>
<dbReference type="InterPro" id="IPR013761">
    <property type="entry name" value="SAM/pointed_sf"/>
</dbReference>
<dbReference type="Pfam" id="PF26034">
    <property type="entry name" value="PHAT_SMAUG"/>
    <property type="match status" value="1"/>
</dbReference>
<dbReference type="AlphaFoldDB" id="A0A7F5RMJ2"/>
<feature type="domain" description="SMAUG/ZCCHC2-like PHAT" evidence="7">
    <location>
        <begin position="67"/>
        <end position="164"/>
    </location>
</feature>
<keyword evidence="4" id="KW-0694">RNA-binding</keyword>
<dbReference type="Gene3D" id="1.10.150.50">
    <property type="entry name" value="Transcription Factor, Ets-1"/>
    <property type="match status" value="1"/>
</dbReference>
<organism evidence="8 9">
    <name type="scientific">Agrilus planipennis</name>
    <name type="common">Emerald ash borer</name>
    <name type="synonym">Agrilus marcopoli</name>
    <dbReference type="NCBI Taxonomy" id="224129"/>
    <lineage>
        <taxon>Eukaryota</taxon>
        <taxon>Metazoa</taxon>
        <taxon>Ecdysozoa</taxon>
        <taxon>Arthropoda</taxon>
        <taxon>Hexapoda</taxon>
        <taxon>Insecta</taxon>
        <taxon>Pterygota</taxon>
        <taxon>Neoptera</taxon>
        <taxon>Endopterygota</taxon>
        <taxon>Coleoptera</taxon>
        <taxon>Polyphaga</taxon>
        <taxon>Elateriformia</taxon>
        <taxon>Buprestoidea</taxon>
        <taxon>Buprestidae</taxon>
        <taxon>Agrilinae</taxon>
        <taxon>Agrilus</taxon>
    </lineage>
</organism>
<evidence type="ECO:0000313" key="8">
    <source>
        <dbReference type="Proteomes" id="UP000192223"/>
    </source>
</evidence>
<gene>
    <name evidence="9" type="primary">LOC108737359</name>
</gene>
<feature type="domain" description="SAM" evidence="6">
    <location>
        <begin position="290"/>
        <end position="340"/>
    </location>
</feature>
<dbReference type="PANTHER" id="PTHR12515">
    <property type="entry name" value="STERILE ALPHA MOTIF DOMAIN CONTAINING PROTEIN 4-RELATED"/>
    <property type="match status" value="1"/>
</dbReference>
<comment type="similarity">
    <text evidence="2">Belongs to the SMAUG family.</text>
</comment>
<evidence type="ECO:0000256" key="2">
    <source>
        <dbReference type="ARBA" id="ARBA00008232"/>
    </source>
</evidence>
<feature type="region of interest" description="Disordered" evidence="5">
    <location>
        <begin position="208"/>
        <end position="266"/>
    </location>
</feature>
<dbReference type="InterPro" id="IPR037093">
    <property type="entry name" value="PHAT_dom_sf"/>
</dbReference>